<feature type="transmembrane region" description="Helical" evidence="1">
    <location>
        <begin position="429"/>
        <end position="446"/>
    </location>
</feature>
<feature type="transmembrane region" description="Helical" evidence="1">
    <location>
        <begin position="234"/>
        <end position="253"/>
    </location>
</feature>
<dbReference type="Pfam" id="PF13367">
    <property type="entry name" value="PrsW-protease"/>
    <property type="match status" value="1"/>
</dbReference>
<dbReference type="InterPro" id="IPR026898">
    <property type="entry name" value="PrsW"/>
</dbReference>
<feature type="transmembrane region" description="Helical" evidence="1">
    <location>
        <begin position="486"/>
        <end position="508"/>
    </location>
</feature>
<accession>A0A517NC77</accession>
<feature type="transmembrane region" description="Helical" evidence="1">
    <location>
        <begin position="265"/>
        <end position="287"/>
    </location>
</feature>
<dbReference type="EMBL" id="CP036525">
    <property type="protein sequence ID" value="QDT04628.1"/>
    <property type="molecule type" value="Genomic_DNA"/>
</dbReference>
<dbReference type="Proteomes" id="UP000318538">
    <property type="component" value="Chromosome"/>
</dbReference>
<dbReference type="RefSeq" id="WP_218934002.1">
    <property type="nucleotide sequence ID" value="NZ_CP036525.1"/>
</dbReference>
<name>A0A517NC77_9BACT</name>
<keyword evidence="3" id="KW-1185">Reference proteome</keyword>
<proteinExistence type="predicted"/>
<evidence type="ECO:0000313" key="2">
    <source>
        <dbReference type="EMBL" id="QDT04628.1"/>
    </source>
</evidence>
<feature type="transmembrane region" description="Helical" evidence="1">
    <location>
        <begin position="15"/>
        <end position="34"/>
    </location>
</feature>
<feature type="transmembrane region" description="Helical" evidence="1">
    <location>
        <begin position="403"/>
        <end position="423"/>
    </location>
</feature>
<dbReference type="PANTHER" id="PTHR36844:SF1">
    <property type="entry name" value="PROTEASE PRSW"/>
    <property type="match status" value="1"/>
</dbReference>
<evidence type="ECO:0008006" key="4">
    <source>
        <dbReference type="Google" id="ProtNLM"/>
    </source>
</evidence>
<protein>
    <recommendedName>
        <fullName evidence="4">Protease PrsW</fullName>
    </recommendedName>
</protein>
<evidence type="ECO:0000313" key="3">
    <source>
        <dbReference type="Proteomes" id="UP000318538"/>
    </source>
</evidence>
<organism evidence="2 3">
    <name type="scientific">Rubripirellula lacrimiformis</name>
    <dbReference type="NCBI Taxonomy" id="1930273"/>
    <lineage>
        <taxon>Bacteria</taxon>
        <taxon>Pseudomonadati</taxon>
        <taxon>Planctomycetota</taxon>
        <taxon>Planctomycetia</taxon>
        <taxon>Pirellulales</taxon>
        <taxon>Pirellulaceae</taxon>
        <taxon>Rubripirellula</taxon>
    </lineage>
</organism>
<dbReference type="KEGG" id="rlc:K227x_30210"/>
<feature type="transmembrane region" description="Helical" evidence="1">
    <location>
        <begin position="340"/>
        <end position="360"/>
    </location>
</feature>
<dbReference type="PANTHER" id="PTHR36844">
    <property type="entry name" value="PROTEASE PRSW"/>
    <property type="match status" value="1"/>
</dbReference>
<evidence type="ECO:0000256" key="1">
    <source>
        <dbReference type="SAM" id="Phobius"/>
    </source>
</evidence>
<dbReference type="GO" id="GO:0008233">
    <property type="term" value="F:peptidase activity"/>
    <property type="evidence" value="ECO:0007669"/>
    <property type="project" value="InterPro"/>
</dbReference>
<feature type="transmembrane region" description="Helical" evidence="1">
    <location>
        <begin position="372"/>
        <end position="391"/>
    </location>
</feature>
<reference evidence="2 3" key="1">
    <citation type="submission" date="2019-02" db="EMBL/GenBank/DDBJ databases">
        <title>Deep-cultivation of Planctomycetes and their phenomic and genomic characterization uncovers novel biology.</title>
        <authorList>
            <person name="Wiegand S."/>
            <person name="Jogler M."/>
            <person name="Boedeker C."/>
            <person name="Pinto D."/>
            <person name="Vollmers J."/>
            <person name="Rivas-Marin E."/>
            <person name="Kohn T."/>
            <person name="Peeters S.H."/>
            <person name="Heuer A."/>
            <person name="Rast P."/>
            <person name="Oberbeckmann S."/>
            <person name="Bunk B."/>
            <person name="Jeske O."/>
            <person name="Meyerdierks A."/>
            <person name="Storesund J.E."/>
            <person name="Kallscheuer N."/>
            <person name="Luecker S."/>
            <person name="Lage O.M."/>
            <person name="Pohl T."/>
            <person name="Merkel B.J."/>
            <person name="Hornburger P."/>
            <person name="Mueller R.-W."/>
            <person name="Bruemmer F."/>
            <person name="Labrenz M."/>
            <person name="Spormann A.M."/>
            <person name="Op den Camp H."/>
            <person name="Overmann J."/>
            <person name="Amann R."/>
            <person name="Jetten M.S.M."/>
            <person name="Mascher T."/>
            <person name="Medema M.H."/>
            <person name="Devos D.P."/>
            <person name="Kaster A.-K."/>
            <person name="Ovreas L."/>
            <person name="Rohde M."/>
            <person name="Galperin M.Y."/>
            <person name="Jogler C."/>
        </authorList>
    </citation>
    <scope>NUCLEOTIDE SEQUENCE [LARGE SCALE GENOMIC DNA]</scope>
    <source>
        <strain evidence="2 3">K22_7</strain>
    </source>
</reference>
<gene>
    <name evidence="2" type="ORF">K227x_30210</name>
</gene>
<sequence length="517" mass="57247">MNWKTFLRQQTTQPVFLWQMVAVVLSIGVIGGVITSRLPHRYSPDSNSIGDVVAAVRQATLTSGGIDDLRNQNVPYEHLLIAFAFSADVDWIDPEQAASMIGDDGDRSTIAVELIRSVQDEVPTKTLVQMADQRVAYSRLAIGAFYLSQQRYEAAAKNFEAEVDVSDSPIARQFAVDCYNAANDVTAIRRLASDPQYQSLISPSDRLLIAESDQDWGKIFWIIPLLMAERMDNAMAAGLAVFAAAGWFVVLMQMGQADARTGVRWWLCLVGVALGCLSIWPTHLLNIWQEINWDLLEGDDWFQNVKYYVLGVGLREELAKLLLLLPLMPFLASRRNTIEALLVSASVGLGFAMVENMGYFSRSGGTDSMGRFLTANFAHIAMTGLIGLAVARVIWKQQDVSHALLVFLLVMLAHGFYDAAIAVPELSEYSIGGMILFILLAYAFFHEVRMAYVPRSETISLTATFLFAVSAMTATTFMYVSWQVGLIAAATLLATDIVSLALLVYMYLREMPNSLIR</sequence>
<keyword evidence="1" id="KW-1133">Transmembrane helix</keyword>
<keyword evidence="1" id="KW-0472">Membrane</keyword>
<feature type="transmembrane region" description="Helical" evidence="1">
    <location>
        <begin position="458"/>
        <end position="480"/>
    </location>
</feature>
<keyword evidence="1" id="KW-0812">Transmembrane</keyword>
<dbReference type="AlphaFoldDB" id="A0A517NC77"/>